<keyword evidence="7" id="KW-0560">Oxidoreductase</keyword>
<dbReference type="Pfam" id="PF01180">
    <property type="entry name" value="DHO_dh"/>
    <property type="match status" value="1"/>
</dbReference>
<dbReference type="Gene3D" id="3.20.20.70">
    <property type="entry name" value="Aldolase class I"/>
    <property type="match status" value="1"/>
</dbReference>
<dbReference type="GO" id="GO:0006207">
    <property type="term" value="P:'de novo' pyrimidine nucleobase biosynthetic process"/>
    <property type="evidence" value="ECO:0007669"/>
    <property type="project" value="TreeGrafter"/>
</dbReference>
<dbReference type="SUPFAM" id="SSF51395">
    <property type="entry name" value="FMN-linked oxidoreductases"/>
    <property type="match status" value="1"/>
</dbReference>
<proteinExistence type="predicted"/>
<keyword evidence="4" id="KW-0285">Flavoprotein</keyword>
<dbReference type="InterPro" id="IPR050074">
    <property type="entry name" value="DHO_dehydrogenase"/>
</dbReference>
<keyword evidence="5" id="KW-0288">FMN</keyword>
<gene>
    <name evidence="9" type="ORF">COU16_02835</name>
</gene>
<comment type="cofactor">
    <cofactor evidence="1">
        <name>FMN</name>
        <dbReference type="ChEBI" id="CHEBI:58210"/>
    </cofactor>
</comment>
<evidence type="ECO:0000256" key="4">
    <source>
        <dbReference type="ARBA" id="ARBA00022630"/>
    </source>
</evidence>
<dbReference type="PIRSF" id="PIRSF000164">
    <property type="entry name" value="DHO_oxidase"/>
    <property type="match status" value="1"/>
</dbReference>
<dbReference type="PANTHER" id="PTHR48109">
    <property type="entry name" value="DIHYDROOROTATE DEHYDROGENASE (QUINONE), MITOCHONDRIAL-RELATED"/>
    <property type="match status" value="1"/>
</dbReference>
<reference evidence="10" key="1">
    <citation type="submission" date="2017-09" db="EMBL/GenBank/DDBJ databases">
        <title>Depth-based differentiation of microbial function through sediment-hosted aquifers and enrichment of novel symbionts in the deep terrestrial subsurface.</title>
        <authorList>
            <person name="Probst A.J."/>
            <person name="Ladd B."/>
            <person name="Jarett J.K."/>
            <person name="Geller-Mcgrath D.E."/>
            <person name="Sieber C.M.K."/>
            <person name="Emerson J.B."/>
            <person name="Anantharaman K."/>
            <person name="Thomas B.C."/>
            <person name="Malmstrom R."/>
            <person name="Stieglmeier M."/>
            <person name="Klingl A."/>
            <person name="Woyke T."/>
            <person name="Ryan C.M."/>
            <person name="Banfield J.F."/>
        </authorList>
    </citation>
    <scope>NUCLEOTIDE SEQUENCE [LARGE SCALE GENOMIC DNA]</scope>
</reference>
<name>A0A2H0UDI5_9BACT</name>
<dbReference type="GO" id="GO:0044205">
    <property type="term" value="P:'de novo' UMP biosynthetic process"/>
    <property type="evidence" value="ECO:0007669"/>
    <property type="project" value="UniProtKB-UniPathway"/>
</dbReference>
<dbReference type="PANTHER" id="PTHR48109:SF4">
    <property type="entry name" value="DIHYDROOROTATE DEHYDROGENASE (QUINONE), MITOCHONDRIAL"/>
    <property type="match status" value="1"/>
</dbReference>
<dbReference type="InterPro" id="IPR013785">
    <property type="entry name" value="Aldolase_TIM"/>
</dbReference>
<dbReference type="GO" id="GO:0005737">
    <property type="term" value="C:cytoplasm"/>
    <property type="evidence" value="ECO:0007669"/>
    <property type="project" value="InterPro"/>
</dbReference>
<evidence type="ECO:0000256" key="1">
    <source>
        <dbReference type="ARBA" id="ARBA00001917"/>
    </source>
</evidence>
<evidence type="ECO:0000313" key="10">
    <source>
        <dbReference type="Proteomes" id="UP000229344"/>
    </source>
</evidence>
<dbReference type="UniPathway" id="UPA00070"/>
<dbReference type="GO" id="GO:0004152">
    <property type="term" value="F:dihydroorotate dehydrogenase activity"/>
    <property type="evidence" value="ECO:0007669"/>
    <property type="project" value="InterPro"/>
</dbReference>
<sequence>MPIESPISLAAGMIKSASHLLDANNHNLLGLMNTITLGSFTLEPREGNKEPVFWFNEETNGSINAIGLTNPGLQHFLERDLRMLMHIVDRGDLLLGVSLAPLAAGHLSIMFDWILSYRGTDRLSHIEVNAACPNHRNENGLSPVLAYDAEAVDQLVKEIPEGPVRKYTFLKIAPETPYRTLEDIVDICLKAGLGGIVSGNTLRGSSIIDGEQRLSVDMGGYAGLPLLPSAVTQAELLRQFIDDRDARDRLQLIGCGGVMKADGLRQYYDNAAVAEVQVATLFYQFGTRGVQDLLTELHNS</sequence>
<dbReference type="EMBL" id="PFBI01000006">
    <property type="protein sequence ID" value="PIR84488.1"/>
    <property type="molecule type" value="Genomic_DNA"/>
</dbReference>
<protein>
    <recommendedName>
        <fullName evidence="8">Dihydroorotate dehydrogenase catalytic domain-containing protein</fullName>
    </recommendedName>
</protein>
<accession>A0A2H0UDI5</accession>
<dbReference type="AlphaFoldDB" id="A0A2H0UDI5"/>
<dbReference type="InterPro" id="IPR012135">
    <property type="entry name" value="Dihydroorotate_DH_1_2"/>
</dbReference>
<dbReference type="Proteomes" id="UP000229344">
    <property type="component" value="Unassembled WGS sequence"/>
</dbReference>
<evidence type="ECO:0000256" key="5">
    <source>
        <dbReference type="ARBA" id="ARBA00022643"/>
    </source>
</evidence>
<evidence type="ECO:0000256" key="6">
    <source>
        <dbReference type="ARBA" id="ARBA00022975"/>
    </source>
</evidence>
<comment type="pathway">
    <text evidence="3">Pyrimidine metabolism; UMP biosynthesis via de novo pathway.</text>
</comment>
<evidence type="ECO:0000313" key="9">
    <source>
        <dbReference type="EMBL" id="PIR84488.1"/>
    </source>
</evidence>
<dbReference type="InterPro" id="IPR005720">
    <property type="entry name" value="Dihydroorotate_DH_cat"/>
</dbReference>
<comment type="caution">
    <text evidence="9">The sequence shown here is derived from an EMBL/GenBank/DDBJ whole genome shotgun (WGS) entry which is preliminary data.</text>
</comment>
<comment type="function">
    <text evidence="2">Catalyzes the conversion of dihydroorotate to orotate with quinone as electron acceptor.</text>
</comment>
<evidence type="ECO:0000256" key="7">
    <source>
        <dbReference type="ARBA" id="ARBA00023002"/>
    </source>
</evidence>
<evidence type="ECO:0000259" key="8">
    <source>
        <dbReference type="Pfam" id="PF01180"/>
    </source>
</evidence>
<organism evidence="9 10">
    <name type="scientific">Candidatus Kaiserbacteria bacterium CG10_big_fil_rev_8_21_14_0_10_47_16</name>
    <dbReference type="NCBI Taxonomy" id="1974608"/>
    <lineage>
        <taxon>Bacteria</taxon>
        <taxon>Candidatus Kaiseribacteriota</taxon>
    </lineage>
</organism>
<evidence type="ECO:0000256" key="2">
    <source>
        <dbReference type="ARBA" id="ARBA00003125"/>
    </source>
</evidence>
<keyword evidence="6" id="KW-0665">Pyrimidine biosynthesis</keyword>
<evidence type="ECO:0000256" key="3">
    <source>
        <dbReference type="ARBA" id="ARBA00004725"/>
    </source>
</evidence>
<feature type="domain" description="Dihydroorotate dehydrogenase catalytic" evidence="8">
    <location>
        <begin position="4"/>
        <end position="298"/>
    </location>
</feature>